<dbReference type="Pfam" id="PF03732">
    <property type="entry name" value="Retrotrans_gag"/>
    <property type="match status" value="1"/>
</dbReference>
<sequence length="778" mass="88376">MTSARANAQITESLATLTHLLAKGDDPARDGEKRLDRFLKHKSSFFVGGFNPDGAVKWVEEVEIIFDAMECANENKLALGTYVLREEANQWWKNAKLRLGDRGVVITWEMFKREFFNKYFLADVKNKKVVEFMKLEQGNMSVVEYAAKFESLCAFSPHYNTPEAENDKCVKLAYHDHPVHLKHERGGGGKTAKSRGFYYPPIGISKSRKQGTKSGNAGGLRPGAKLLRPGANLHSRFCFCLILPAPWRESAAPRREALQNQFKTEKWKGIGVREDATTWSEAIQSSEAQSRSERLKLFRNSEEFRSSRMFRGLQEFRGCLLVMSHSEDEVVQKLNCEGLSEANHSKTNQTPSHQSLNEDLSNNQNPSTSGANQTSIIDSTATTLCLICDDNESIQWATVNGLLDQYEEFRMEVNESIEEMNIRFQAITSKLEEHNNKLSNKELVSKLLRSLPLDWNEIPHTIVETEDINSMSPESLIDLLRAHELALKDMQELKVEEAEAARKGNQALEHEDLVEEPDEEYLERAPGAEGSSSEDGSDSEDSSSDEKSEPESKESIQRTINQLKADYENLSKQANLSEGLEQKDFIKTKDLEKDFAICYKPLEHSLILKEYCNINADQNKFVSMLCNLKTNNTNGIGYSSSKTLEEPSSSVIDGSFSLPNLYTTFVSDSTQMKQMKDEDFATNSLGPSIKWVPRDKIVYLIAGETKTLNLPITWMHVTVNGRRIIVHKRHILEESDGEEDEEEYIRSRREHEELEACFEYDNNSVWWSDCSGYDSDYT</sequence>
<proteinExistence type="predicted"/>
<evidence type="ECO:0000256" key="1">
    <source>
        <dbReference type="SAM" id="Coils"/>
    </source>
</evidence>
<dbReference type="Proteomes" id="UP000242715">
    <property type="component" value="Unassembled WGS sequence"/>
</dbReference>
<keyword evidence="1" id="KW-0175">Coiled coil</keyword>
<feature type="region of interest" description="Disordered" evidence="2">
    <location>
        <begin position="342"/>
        <end position="374"/>
    </location>
</feature>
<gene>
    <name evidence="4" type="ORF">TSUD_393270</name>
</gene>
<organism evidence="4 5">
    <name type="scientific">Trifolium subterraneum</name>
    <name type="common">Subterranean clover</name>
    <dbReference type="NCBI Taxonomy" id="3900"/>
    <lineage>
        <taxon>Eukaryota</taxon>
        <taxon>Viridiplantae</taxon>
        <taxon>Streptophyta</taxon>
        <taxon>Embryophyta</taxon>
        <taxon>Tracheophyta</taxon>
        <taxon>Spermatophyta</taxon>
        <taxon>Magnoliopsida</taxon>
        <taxon>eudicotyledons</taxon>
        <taxon>Gunneridae</taxon>
        <taxon>Pentapetalae</taxon>
        <taxon>rosids</taxon>
        <taxon>fabids</taxon>
        <taxon>Fabales</taxon>
        <taxon>Fabaceae</taxon>
        <taxon>Papilionoideae</taxon>
        <taxon>50 kb inversion clade</taxon>
        <taxon>NPAAA clade</taxon>
        <taxon>Hologalegina</taxon>
        <taxon>IRL clade</taxon>
        <taxon>Trifolieae</taxon>
        <taxon>Trifolium</taxon>
    </lineage>
</organism>
<protein>
    <recommendedName>
        <fullName evidence="3">Retrotransposon gag domain-containing protein</fullName>
    </recommendedName>
</protein>
<feature type="compositionally biased region" description="Acidic residues" evidence="2">
    <location>
        <begin position="512"/>
        <end position="521"/>
    </location>
</feature>
<evidence type="ECO:0000259" key="3">
    <source>
        <dbReference type="Pfam" id="PF03732"/>
    </source>
</evidence>
<dbReference type="EMBL" id="DF973536">
    <property type="protein sequence ID" value="GAU33765.1"/>
    <property type="molecule type" value="Genomic_DNA"/>
</dbReference>
<feature type="coiled-coil region" evidence="1">
    <location>
        <begin position="399"/>
        <end position="437"/>
    </location>
</feature>
<evidence type="ECO:0000313" key="5">
    <source>
        <dbReference type="Proteomes" id="UP000242715"/>
    </source>
</evidence>
<reference evidence="5" key="1">
    <citation type="journal article" date="2017" name="Front. Plant Sci.">
        <title>Climate Clever Clovers: New Paradigm to Reduce the Environmental Footprint of Ruminants by Breeding Low Methanogenic Forages Utilizing Haplotype Variation.</title>
        <authorList>
            <person name="Kaur P."/>
            <person name="Appels R."/>
            <person name="Bayer P.E."/>
            <person name="Keeble-Gagnere G."/>
            <person name="Wang J."/>
            <person name="Hirakawa H."/>
            <person name="Shirasawa K."/>
            <person name="Vercoe P."/>
            <person name="Stefanova K."/>
            <person name="Durmic Z."/>
            <person name="Nichols P."/>
            <person name="Revell C."/>
            <person name="Isobe S.N."/>
            <person name="Edwards D."/>
            <person name="Erskine W."/>
        </authorList>
    </citation>
    <scope>NUCLEOTIDE SEQUENCE [LARGE SCALE GENOMIC DNA]</scope>
    <source>
        <strain evidence="5">cv. Daliak</strain>
    </source>
</reference>
<name>A0A2Z6NCQ0_TRISU</name>
<evidence type="ECO:0000256" key="2">
    <source>
        <dbReference type="SAM" id="MobiDB-lite"/>
    </source>
</evidence>
<accession>A0A2Z6NCQ0</accession>
<feature type="compositionally biased region" description="Basic and acidic residues" evidence="2">
    <location>
        <begin position="544"/>
        <end position="556"/>
    </location>
</feature>
<dbReference type="AlphaFoldDB" id="A0A2Z6NCQ0"/>
<dbReference type="Pfam" id="PF14223">
    <property type="entry name" value="Retrotran_gag_2"/>
    <property type="match status" value="1"/>
</dbReference>
<evidence type="ECO:0000313" key="4">
    <source>
        <dbReference type="EMBL" id="GAU33765.1"/>
    </source>
</evidence>
<dbReference type="OrthoDB" id="3026227at2759"/>
<dbReference type="InterPro" id="IPR005162">
    <property type="entry name" value="Retrotrans_gag_dom"/>
</dbReference>
<feature type="compositionally biased region" description="Polar residues" evidence="2">
    <location>
        <begin position="345"/>
        <end position="374"/>
    </location>
</feature>
<feature type="region of interest" description="Disordered" evidence="2">
    <location>
        <begin position="498"/>
        <end position="557"/>
    </location>
</feature>
<keyword evidence="5" id="KW-1185">Reference proteome</keyword>
<feature type="domain" description="Retrotransposon gag" evidence="3">
    <location>
        <begin position="83"/>
        <end position="164"/>
    </location>
</feature>